<feature type="region of interest" description="Disordered" evidence="1">
    <location>
        <begin position="1"/>
        <end position="24"/>
    </location>
</feature>
<name>L8WYZ1_THACA</name>
<evidence type="ECO:0000313" key="3">
    <source>
        <dbReference type="Proteomes" id="UP000011668"/>
    </source>
</evidence>
<proteinExistence type="predicted"/>
<dbReference type="Proteomes" id="UP000011668">
    <property type="component" value="Unassembled WGS sequence"/>
</dbReference>
<evidence type="ECO:0000256" key="1">
    <source>
        <dbReference type="SAM" id="MobiDB-lite"/>
    </source>
</evidence>
<protein>
    <submittedName>
        <fullName evidence="2">Uncharacterized protein</fullName>
    </submittedName>
</protein>
<sequence>MRIMAQSTQVARPSQPDPCPNRLVSTSTTNNIGWRVLSSNGLTQVLVESRSGTLEFRSVWCDRACQADFSLPIHTCLFESLIASEASTNMHVR</sequence>
<dbReference type="EMBL" id="AFRT01001032">
    <property type="protein sequence ID" value="ELU41594.1"/>
    <property type="molecule type" value="Genomic_DNA"/>
</dbReference>
<evidence type="ECO:0000313" key="2">
    <source>
        <dbReference type="EMBL" id="ELU41594.1"/>
    </source>
</evidence>
<keyword evidence="3" id="KW-1185">Reference proteome</keyword>
<dbReference type="AlphaFoldDB" id="L8WYZ1"/>
<dbReference type="HOGENOM" id="CLU_2401167_0_0_1"/>
<comment type="caution">
    <text evidence="2">The sequence shown here is derived from an EMBL/GenBank/DDBJ whole genome shotgun (WGS) entry which is preliminary data.</text>
</comment>
<gene>
    <name evidence="2" type="ORF">AG1IA_04376</name>
</gene>
<reference evidence="2 3" key="1">
    <citation type="journal article" date="2013" name="Nat. Commun.">
        <title>The evolution and pathogenic mechanisms of the rice sheath blight pathogen.</title>
        <authorList>
            <person name="Zheng A."/>
            <person name="Lin R."/>
            <person name="Xu L."/>
            <person name="Qin P."/>
            <person name="Tang C."/>
            <person name="Ai P."/>
            <person name="Zhang D."/>
            <person name="Liu Y."/>
            <person name="Sun Z."/>
            <person name="Feng H."/>
            <person name="Wang Y."/>
            <person name="Chen Y."/>
            <person name="Liang X."/>
            <person name="Fu R."/>
            <person name="Li Q."/>
            <person name="Zhang J."/>
            <person name="Yu X."/>
            <person name="Xie Z."/>
            <person name="Ding L."/>
            <person name="Guan P."/>
            <person name="Tang J."/>
            <person name="Liang Y."/>
            <person name="Wang S."/>
            <person name="Deng Q."/>
            <person name="Li S."/>
            <person name="Zhu J."/>
            <person name="Wang L."/>
            <person name="Liu H."/>
            <person name="Li P."/>
        </authorList>
    </citation>
    <scope>NUCLEOTIDE SEQUENCE [LARGE SCALE GENOMIC DNA]</scope>
    <source>
        <strain evidence="3">AG-1 IA</strain>
    </source>
</reference>
<feature type="compositionally biased region" description="Polar residues" evidence="1">
    <location>
        <begin position="1"/>
        <end position="12"/>
    </location>
</feature>
<organism evidence="2 3">
    <name type="scientific">Thanatephorus cucumeris (strain AG1-IA)</name>
    <name type="common">Rice sheath blight fungus</name>
    <name type="synonym">Rhizoctonia solani</name>
    <dbReference type="NCBI Taxonomy" id="983506"/>
    <lineage>
        <taxon>Eukaryota</taxon>
        <taxon>Fungi</taxon>
        <taxon>Dikarya</taxon>
        <taxon>Basidiomycota</taxon>
        <taxon>Agaricomycotina</taxon>
        <taxon>Agaricomycetes</taxon>
        <taxon>Cantharellales</taxon>
        <taxon>Ceratobasidiaceae</taxon>
        <taxon>Rhizoctonia</taxon>
        <taxon>Rhizoctonia solani AG-1</taxon>
    </lineage>
</organism>
<accession>L8WYZ1</accession>